<proteinExistence type="predicted"/>
<evidence type="ECO:0000313" key="4">
    <source>
        <dbReference type="Proteomes" id="UP000193067"/>
    </source>
</evidence>
<evidence type="ECO:0000256" key="1">
    <source>
        <dbReference type="SAM" id="Coils"/>
    </source>
</evidence>
<keyword evidence="1" id="KW-0175">Coiled coil</keyword>
<feature type="coiled-coil region" evidence="1">
    <location>
        <begin position="204"/>
        <end position="231"/>
    </location>
</feature>
<evidence type="ECO:0000256" key="2">
    <source>
        <dbReference type="SAM" id="MobiDB-lite"/>
    </source>
</evidence>
<dbReference type="Proteomes" id="UP000193067">
    <property type="component" value="Unassembled WGS sequence"/>
</dbReference>
<feature type="compositionally biased region" description="Polar residues" evidence="2">
    <location>
        <begin position="1"/>
        <end position="10"/>
    </location>
</feature>
<dbReference type="OrthoDB" id="2765607at2759"/>
<organism evidence="3 4">
    <name type="scientific">Trametes coccinea (strain BRFM310)</name>
    <name type="common">Pycnoporus coccineus</name>
    <dbReference type="NCBI Taxonomy" id="1353009"/>
    <lineage>
        <taxon>Eukaryota</taxon>
        <taxon>Fungi</taxon>
        <taxon>Dikarya</taxon>
        <taxon>Basidiomycota</taxon>
        <taxon>Agaricomycotina</taxon>
        <taxon>Agaricomycetes</taxon>
        <taxon>Polyporales</taxon>
        <taxon>Polyporaceae</taxon>
        <taxon>Trametes</taxon>
    </lineage>
</organism>
<sequence>MSAQQHNDNLTAPAAAAAQQQLQQQQLQQQQQQLQGLALAPGENNTAASAMGQGPMETDHQAPQMAVAPPYGQAVHVGQQPQQFHPQAAMQFASLLVTSFVSTAHAAAPMPILPPACPRSCPSAHRRGPQSPANTCWSHTTLAAILPQQQMSRPSRPRLCRCRQNCKCGSGGTSRCTQALEGERHVNRELCKSQESADRRAICANEAQKKNDQLTETCKDLRQQIHKLKDGVWECKKNRVCLLAELEVKDRKSQSMTEPAYPKHACKRDLREESQQRCHHRQYAGPSHSETGQLVPYSSWNAGPPFLEAGPSRFSFWDTTSSVSTCLALQPIEADLDNELVPMLPPAQFGPNNSSIWDEEAQIEYAVIDEDHIKRLIACLRDRRARCNLPPPATGPRP</sequence>
<evidence type="ECO:0000313" key="3">
    <source>
        <dbReference type="EMBL" id="OSD00345.1"/>
    </source>
</evidence>
<accession>A0A1Y2IGT2</accession>
<feature type="compositionally biased region" description="Low complexity" evidence="2">
    <location>
        <begin position="14"/>
        <end position="36"/>
    </location>
</feature>
<keyword evidence="4" id="KW-1185">Reference proteome</keyword>
<reference evidence="3 4" key="1">
    <citation type="journal article" date="2015" name="Biotechnol. Biofuels">
        <title>Enhanced degradation of softwood versus hardwood by the white-rot fungus Pycnoporus coccineus.</title>
        <authorList>
            <person name="Couturier M."/>
            <person name="Navarro D."/>
            <person name="Chevret D."/>
            <person name="Henrissat B."/>
            <person name="Piumi F."/>
            <person name="Ruiz-Duenas F.J."/>
            <person name="Martinez A.T."/>
            <person name="Grigoriev I.V."/>
            <person name="Riley R."/>
            <person name="Lipzen A."/>
            <person name="Berrin J.G."/>
            <person name="Master E.R."/>
            <person name="Rosso M.N."/>
        </authorList>
    </citation>
    <scope>NUCLEOTIDE SEQUENCE [LARGE SCALE GENOMIC DNA]</scope>
    <source>
        <strain evidence="3 4">BRFM310</strain>
    </source>
</reference>
<dbReference type="AlphaFoldDB" id="A0A1Y2IGT2"/>
<name>A0A1Y2IGT2_TRAC3</name>
<gene>
    <name evidence="3" type="ORF">PYCCODRAFT_1426592</name>
</gene>
<feature type="region of interest" description="Disordered" evidence="2">
    <location>
        <begin position="1"/>
        <end position="36"/>
    </location>
</feature>
<dbReference type="EMBL" id="KZ084119">
    <property type="protein sequence ID" value="OSD00345.1"/>
    <property type="molecule type" value="Genomic_DNA"/>
</dbReference>
<protein>
    <submittedName>
        <fullName evidence="3">Uncharacterized protein</fullName>
    </submittedName>
</protein>